<dbReference type="Proteomes" id="UP000515550">
    <property type="component" value="Chromosome PVBDA_07"/>
</dbReference>
<evidence type="ECO:0000256" key="1">
    <source>
        <dbReference type="SAM" id="SignalP"/>
    </source>
</evidence>
<feature type="signal peptide" evidence="1">
    <location>
        <begin position="1"/>
        <end position="25"/>
    </location>
</feature>
<dbReference type="VEuPathDB" id="PlasmoDB:PVBDA_0700040"/>
<proteinExistence type="predicted"/>
<organism evidence="2 3">
    <name type="scientific">Plasmodium vinckei brucechwatti</name>
    <dbReference type="NCBI Taxonomy" id="119398"/>
    <lineage>
        <taxon>Eukaryota</taxon>
        <taxon>Sar</taxon>
        <taxon>Alveolata</taxon>
        <taxon>Apicomplexa</taxon>
        <taxon>Aconoidasida</taxon>
        <taxon>Haemosporida</taxon>
        <taxon>Plasmodiidae</taxon>
        <taxon>Plasmodium</taxon>
        <taxon>Plasmodium (Vinckeia)</taxon>
    </lineage>
</organism>
<dbReference type="AlphaFoldDB" id="A0A6V7S0J0"/>
<reference evidence="2 3" key="1">
    <citation type="submission" date="2020-08" db="EMBL/GenBank/DDBJ databases">
        <authorList>
            <person name="Ramaprasad A."/>
        </authorList>
    </citation>
    <scope>NUCLEOTIDE SEQUENCE [LARGE SCALE GENOMIC DNA]</scope>
</reference>
<dbReference type="InterPro" id="IPR006486">
    <property type="entry name" value="PYST_A"/>
</dbReference>
<keyword evidence="1" id="KW-0732">Signal</keyword>
<feature type="chain" id="PRO_5028225868" evidence="1">
    <location>
        <begin position="26"/>
        <end position="282"/>
    </location>
</feature>
<evidence type="ECO:0000313" key="3">
    <source>
        <dbReference type="Proteomes" id="UP000515550"/>
    </source>
</evidence>
<gene>
    <name evidence="2" type="ORF">PVBDA_0700040</name>
</gene>
<dbReference type="NCBIfam" id="TIGR01599">
    <property type="entry name" value="PYST-A"/>
    <property type="match status" value="1"/>
</dbReference>
<protein>
    <submittedName>
        <fullName evidence="2">Fam-a protein</fullName>
    </submittedName>
</protein>
<accession>A0A6V7S0J0</accession>
<name>A0A6V7S0J0_PLAVN</name>
<evidence type="ECO:0000313" key="2">
    <source>
        <dbReference type="EMBL" id="CAD2088703.1"/>
    </source>
</evidence>
<dbReference type="EMBL" id="LR865385">
    <property type="protein sequence ID" value="CAD2088703.1"/>
    <property type="molecule type" value="Genomic_DNA"/>
</dbReference>
<dbReference type="SUPFAM" id="SSF55961">
    <property type="entry name" value="Bet v1-like"/>
    <property type="match status" value="1"/>
</dbReference>
<sequence>MKNLYIQIVLFLLSVSVNLNNKALATDPTPGKFTTPKPPDRCLTSEEIFEKNKHLLCNDPKEIKNAEELMNEAVKHLERHATDTHDYKICENFVDSDMNLYKKKHEGHIDINKIDYTMHSYYDYNDIINEIWDPDTPNVFNNGDVKIVRVYNPNLVMIQHRYKKKSMDRQKYFYALATKTQISEGKTIIAMTSANINDHNPSGKKYENKIVQKANSFTTDINSEEDIKNGELKKVFVNIAGYLIEKKNRYADATYVESIDGHDSIKCKAHAGFCCFYYYTHA</sequence>